<reference evidence="2 3" key="1">
    <citation type="submission" date="2023-08" db="EMBL/GenBank/DDBJ databases">
        <title>Black Yeasts Isolated from many extreme environments.</title>
        <authorList>
            <person name="Coleine C."/>
            <person name="Stajich J.E."/>
            <person name="Selbmann L."/>
        </authorList>
    </citation>
    <scope>NUCLEOTIDE SEQUENCE [LARGE SCALE GENOMIC DNA]</scope>
    <source>
        <strain evidence="2 3">CCFEE 5885</strain>
    </source>
</reference>
<evidence type="ECO:0000313" key="2">
    <source>
        <dbReference type="EMBL" id="KAK5102217.1"/>
    </source>
</evidence>
<gene>
    <name evidence="2" type="ORF">LTR24_000450</name>
</gene>
<name>A0ABR0KNU1_9EURO</name>
<organism evidence="2 3">
    <name type="scientific">Lithohypha guttulata</name>
    <dbReference type="NCBI Taxonomy" id="1690604"/>
    <lineage>
        <taxon>Eukaryota</taxon>
        <taxon>Fungi</taxon>
        <taxon>Dikarya</taxon>
        <taxon>Ascomycota</taxon>
        <taxon>Pezizomycotina</taxon>
        <taxon>Eurotiomycetes</taxon>
        <taxon>Chaetothyriomycetidae</taxon>
        <taxon>Chaetothyriales</taxon>
        <taxon>Trichomeriaceae</taxon>
        <taxon>Lithohypha</taxon>
    </lineage>
</organism>
<feature type="region of interest" description="Disordered" evidence="1">
    <location>
        <begin position="1"/>
        <end position="30"/>
    </location>
</feature>
<dbReference type="Proteomes" id="UP001345013">
    <property type="component" value="Unassembled WGS sequence"/>
</dbReference>
<comment type="caution">
    <text evidence="2">The sequence shown here is derived from an EMBL/GenBank/DDBJ whole genome shotgun (WGS) entry which is preliminary data.</text>
</comment>
<dbReference type="EMBL" id="JAVRRG010000003">
    <property type="protein sequence ID" value="KAK5102217.1"/>
    <property type="molecule type" value="Genomic_DNA"/>
</dbReference>
<evidence type="ECO:0000313" key="3">
    <source>
        <dbReference type="Proteomes" id="UP001345013"/>
    </source>
</evidence>
<sequence length="91" mass="9613">MADLNDADELDSQDAGAPQLPGDVSSLGTQLADITVEIDMPEEEAGDTCEAGGGSDRDSPSVLRRLVPAIPAPAHLAYPRYQHSFSSKDIF</sequence>
<protein>
    <submittedName>
        <fullName evidence="2">Uncharacterized protein</fullName>
    </submittedName>
</protein>
<proteinExistence type="predicted"/>
<evidence type="ECO:0000256" key="1">
    <source>
        <dbReference type="SAM" id="MobiDB-lite"/>
    </source>
</evidence>
<keyword evidence="3" id="KW-1185">Reference proteome</keyword>
<accession>A0ABR0KNU1</accession>
<feature type="compositionally biased region" description="Acidic residues" evidence="1">
    <location>
        <begin position="1"/>
        <end position="12"/>
    </location>
</feature>